<sequence>MADPRDQQYHQEHQYGTQHHWTRDDFSACASANANYCYQMSLWWWNTYMQNVQTRTHSWASQFEDQSCECAERSMVVEDDCYCCQNDGGFETQRHQMDVCKDCPDSQLCTGPPWQRSQGECSNSTGNHRDLIVKENESSDKNADDDDWPGGDEDERSDSDNDDDYSDNDDDDDENSDDNMEVDDNFRKFLQQSERHRHEREQRKQEILKEKDDYIEVGSLHLNTTTSAPSEQPGAKRKAEMKTLYGKHASVIMSLEASLQLNYDKHCDLRQPIFWPSIPLKF</sequence>
<dbReference type="InterPro" id="IPR034754">
    <property type="entry name" value="GEMIN8"/>
</dbReference>
<evidence type="ECO:0000313" key="2">
    <source>
        <dbReference type="EMBL" id="KAJ7372019.1"/>
    </source>
</evidence>
<dbReference type="EMBL" id="MU826839">
    <property type="protein sequence ID" value="KAJ7372019.1"/>
    <property type="molecule type" value="Genomic_DNA"/>
</dbReference>
<dbReference type="AlphaFoldDB" id="A0A9W9Z0D2"/>
<comment type="caution">
    <text evidence="2">The sequence shown here is derived from an EMBL/GenBank/DDBJ whole genome shotgun (WGS) entry which is preliminary data.</text>
</comment>
<gene>
    <name evidence="2" type="primary">GEMIN8</name>
    <name evidence="2" type="ORF">OS493_021447</name>
</gene>
<proteinExistence type="predicted"/>
<evidence type="ECO:0000256" key="1">
    <source>
        <dbReference type="SAM" id="MobiDB-lite"/>
    </source>
</evidence>
<dbReference type="PANTHER" id="PTHR16238">
    <property type="entry name" value="GEM-ASSOCIATED PROTEIN 8"/>
    <property type="match status" value="1"/>
</dbReference>
<feature type="region of interest" description="Disordered" evidence="1">
    <location>
        <begin position="134"/>
        <end position="181"/>
    </location>
</feature>
<dbReference type="GO" id="GO:0032797">
    <property type="term" value="C:SMN complex"/>
    <property type="evidence" value="ECO:0007669"/>
    <property type="project" value="InterPro"/>
</dbReference>
<keyword evidence="3" id="KW-1185">Reference proteome</keyword>
<dbReference type="OrthoDB" id="5989213at2759"/>
<feature type="compositionally biased region" description="Acidic residues" evidence="1">
    <location>
        <begin position="143"/>
        <end position="181"/>
    </location>
</feature>
<dbReference type="Proteomes" id="UP001163046">
    <property type="component" value="Unassembled WGS sequence"/>
</dbReference>
<name>A0A9W9Z0D2_9CNID</name>
<protein>
    <submittedName>
        <fullName evidence="2">Spliceosomal snRNP assembly</fullName>
    </submittedName>
</protein>
<accession>A0A9W9Z0D2</accession>
<evidence type="ECO:0000313" key="3">
    <source>
        <dbReference type="Proteomes" id="UP001163046"/>
    </source>
</evidence>
<dbReference type="Pfam" id="PF15348">
    <property type="entry name" value="GEMIN8"/>
    <property type="match status" value="1"/>
</dbReference>
<organism evidence="2 3">
    <name type="scientific">Desmophyllum pertusum</name>
    <dbReference type="NCBI Taxonomy" id="174260"/>
    <lineage>
        <taxon>Eukaryota</taxon>
        <taxon>Metazoa</taxon>
        <taxon>Cnidaria</taxon>
        <taxon>Anthozoa</taxon>
        <taxon>Hexacorallia</taxon>
        <taxon>Scleractinia</taxon>
        <taxon>Caryophylliina</taxon>
        <taxon>Caryophylliidae</taxon>
        <taxon>Desmophyllum</taxon>
    </lineage>
</organism>
<dbReference type="PANTHER" id="PTHR16238:SF7">
    <property type="entry name" value="GEM-ASSOCIATED PROTEIN 8"/>
    <property type="match status" value="1"/>
</dbReference>
<dbReference type="GO" id="GO:0000387">
    <property type="term" value="P:spliceosomal snRNP assembly"/>
    <property type="evidence" value="ECO:0007669"/>
    <property type="project" value="InterPro"/>
</dbReference>
<reference evidence="2" key="1">
    <citation type="submission" date="2023-01" db="EMBL/GenBank/DDBJ databases">
        <title>Genome assembly of the deep-sea coral Lophelia pertusa.</title>
        <authorList>
            <person name="Herrera S."/>
            <person name="Cordes E."/>
        </authorList>
    </citation>
    <scope>NUCLEOTIDE SEQUENCE</scope>
    <source>
        <strain evidence="2">USNM1676648</strain>
        <tissue evidence="2">Polyp</tissue>
    </source>
</reference>